<proteinExistence type="inferred from homology"/>
<dbReference type="STRING" id="688269.Theth_0696"/>
<dbReference type="PANTHER" id="PTHR30587">
    <property type="entry name" value="FLAGELLAR BIOSYNTHETIC PROTEIN FLIP"/>
    <property type="match status" value="1"/>
</dbReference>
<dbReference type="AlphaFoldDB" id="F7YXY2"/>
<keyword evidence="9 12" id="KW-0472">Membrane</keyword>
<evidence type="ECO:0000256" key="9">
    <source>
        <dbReference type="ARBA" id="ARBA00023136"/>
    </source>
</evidence>
<dbReference type="NCBIfam" id="TIGR01103">
    <property type="entry name" value="fliP"/>
    <property type="match status" value="1"/>
</dbReference>
<dbReference type="EMBL" id="CP002351">
    <property type="protein sequence ID" value="AEH50781.1"/>
    <property type="molecule type" value="Genomic_DNA"/>
</dbReference>
<evidence type="ECO:0000256" key="8">
    <source>
        <dbReference type="ARBA" id="ARBA00022989"/>
    </source>
</evidence>
<evidence type="ECO:0000256" key="11">
    <source>
        <dbReference type="ARBA" id="ARBA00023225"/>
    </source>
</evidence>
<evidence type="ECO:0000256" key="7">
    <source>
        <dbReference type="ARBA" id="ARBA00022927"/>
    </source>
</evidence>
<dbReference type="GO" id="GO:0009306">
    <property type="term" value="P:protein secretion"/>
    <property type="evidence" value="ECO:0007669"/>
    <property type="project" value="UniProtKB-UniRule"/>
</dbReference>
<dbReference type="PROSITE" id="PS01061">
    <property type="entry name" value="FLIP_2"/>
    <property type="match status" value="1"/>
</dbReference>
<evidence type="ECO:0000256" key="3">
    <source>
        <dbReference type="ARBA" id="ARBA00022448"/>
    </source>
</evidence>
<comment type="similarity">
    <text evidence="1 12">Belongs to the FliP/MopC/SpaP family.</text>
</comment>
<dbReference type="PANTHER" id="PTHR30587:SF0">
    <property type="entry name" value="FLAGELLAR BIOSYNTHETIC PROTEIN FLIP"/>
    <property type="match status" value="1"/>
</dbReference>
<evidence type="ECO:0000256" key="2">
    <source>
        <dbReference type="ARBA" id="ARBA00021714"/>
    </source>
</evidence>
<dbReference type="NCBIfam" id="NF009438">
    <property type="entry name" value="PRK12797.1"/>
    <property type="match status" value="1"/>
</dbReference>
<feature type="transmembrane region" description="Helical" evidence="12">
    <location>
        <begin position="229"/>
        <end position="250"/>
    </location>
</feature>
<dbReference type="InterPro" id="IPR005838">
    <property type="entry name" value="T3SS_IM_P"/>
</dbReference>
<dbReference type="HOGENOM" id="CLU_042028_0_1_0"/>
<dbReference type="OrthoDB" id="9805111at2"/>
<keyword evidence="7 12" id="KW-0653">Protein transport</keyword>
<keyword evidence="8 12" id="KW-1133">Transmembrane helix</keyword>
<dbReference type="InterPro" id="IPR005837">
    <property type="entry name" value="FliP"/>
</dbReference>
<keyword evidence="13" id="KW-0282">Flagellum</keyword>
<keyword evidence="14" id="KW-1185">Reference proteome</keyword>
<evidence type="ECO:0000256" key="5">
    <source>
        <dbReference type="ARBA" id="ARBA00022692"/>
    </source>
</evidence>
<keyword evidence="4 12" id="KW-1003">Cell membrane</keyword>
<dbReference type="PRINTS" id="PR00951">
    <property type="entry name" value="FLGBIOSNFLIP"/>
</dbReference>
<dbReference type="eggNOG" id="COG1338">
    <property type="taxonomic scope" value="Bacteria"/>
</dbReference>
<feature type="transmembrane region" description="Helical" evidence="12">
    <location>
        <begin position="47"/>
        <end position="77"/>
    </location>
</feature>
<comment type="function">
    <text evidence="12">Plays a role in the flagellum-specific transport system.</text>
</comment>
<evidence type="ECO:0000256" key="10">
    <source>
        <dbReference type="ARBA" id="ARBA00023143"/>
    </source>
</evidence>
<keyword evidence="11 12" id="KW-1006">Bacterial flagellum protein export</keyword>
<feature type="transmembrane region" description="Helical" evidence="12">
    <location>
        <begin position="89"/>
        <end position="108"/>
    </location>
</feature>
<dbReference type="PRINTS" id="PR01302">
    <property type="entry name" value="TYPE3IMPPROT"/>
</dbReference>
<dbReference type="GO" id="GO:0044781">
    <property type="term" value="P:bacterial-type flagellum organization"/>
    <property type="evidence" value="ECO:0007669"/>
    <property type="project" value="UniProtKB-UniRule"/>
</dbReference>
<feature type="transmembrane region" description="Helical" evidence="12">
    <location>
        <begin position="193"/>
        <end position="217"/>
    </location>
</feature>
<keyword evidence="10" id="KW-0975">Bacterial flagellum</keyword>
<comment type="subcellular location">
    <subcellularLocation>
        <location evidence="12">Cell membrane</location>
        <topology evidence="12">Multi-pass membrane protein</topology>
    </subcellularLocation>
    <subcellularLocation>
        <location evidence="12">Bacterial flagellum basal body</location>
    </subcellularLocation>
</comment>
<protein>
    <recommendedName>
        <fullName evidence="2 12">Flagellar biosynthetic protein FliP</fullName>
    </recommendedName>
</protein>
<dbReference type="KEGG" id="tta:Theth_0696"/>
<evidence type="ECO:0000313" key="13">
    <source>
        <dbReference type="EMBL" id="AEH50781.1"/>
    </source>
</evidence>
<dbReference type="GO" id="GO:0009425">
    <property type="term" value="C:bacterial-type flagellum basal body"/>
    <property type="evidence" value="ECO:0007669"/>
    <property type="project" value="UniProtKB-SubCell"/>
</dbReference>
<organism evidence="13 14">
    <name type="scientific">Pseudothermotoga thermarum DSM 5069</name>
    <dbReference type="NCBI Taxonomy" id="688269"/>
    <lineage>
        <taxon>Bacteria</taxon>
        <taxon>Thermotogati</taxon>
        <taxon>Thermotogota</taxon>
        <taxon>Thermotogae</taxon>
        <taxon>Thermotogales</taxon>
        <taxon>Thermotogaceae</taxon>
        <taxon>Pseudothermotoga</taxon>
    </lineage>
</organism>
<keyword evidence="13" id="KW-0966">Cell projection</keyword>
<dbReference type="GO" id="GO:0005886">
    <property type="term" value="C:plasma membrane"/>
    <property type="evidence" value="ECO:0007669"/>
    <property type="project" value="UniProtKB-SubCell"/>
</dbReference>
<name>F7YXY2_9THEM</name>
<dbReference type="Proteomes" id="UP000006804">
    <property type="component" value="Chromosome"/>
</dbReference>
<evidence type="ECO:0000256" key="4">
    <source>
        <dbReference type="ARBA" id="ARBA00022475"/>
    </source>
</evidence>
<evidence type="ECO:0000256" key="6">
    <source>
        <dbReference type="ARBA" id="ARBA00022795"/>
    </source>
</evidence>
<keyword evidence="13" id="KW-0969">Cilium</keyword>
<reference evidence="13 14" key="1">
    <citation type="submission" date="2010-11" db="EMBL/GenBank/DDBJ databases">
        <title>The complete genome of Thermotoga thermarum DSM 5069.</title>
        <authorList>
            <consortium name="US DOE Joint Genome Institute (JGI-PGF)"/>
            <person name="Lucas S."/>
            <person name="Copeland A."/>
            <person name="Lapidus A."/>
            <person name="Bruce D."/>
            <person name="Goodwin L."/>
            <person name="Pitluck S."/>
            <person name="Kyrpides N."/>
            <person name="Mavromatis K."/>
            <person name="Ivanova N."/>
            <person name="Zeytun A."/>
            <person name="Brettin T."/>
            <person name="Detter J.C."/>
            <person name="Tapia R."/>
            <person name="Han C."/>
            <person name="Land M."/>
            <person name="Hauser L."/>
            <person name="Markowitz V."/>
            <person name="Cheng J.-F."/>
            <person name="Hugenholtz P."/>
            <person name="Woyke T."/>
            <person name="Wu D."/>
            <person name="Spring S."/>
            <person name="Schroeder M."/>
            <person name="Brambilla E."/>
            <person name="Klenk H.-P."/>
            <person name="Eisen J.A."/>
        </authorList>
    </citation>
    <scope>NUCLEOTIDE SEQUENCE [LARGE SCALE GENOMIC DNA]</scope>
    <source>
        <strain evidence="13 14">DSM 5069</strain>
    </source>
</reference>
<sequence precursor="true">MRKLLLSLLLVLFLTTGFPQEEIPFPSIRIGISPAESPRDLVTTLEILLILTVLALAPSILVLFTSFTRIIVVFSFLRNALGTRQTPPAQVLVGLALFLTFLIMQPVWNDIYNNALQPYMNGQIGYQEMFSRIMNRVRIFMINELKNHHNEGKVFLLASSVGQKFDKLEDAPNSILIPAFVLGELELGFKMGMLLYIPFIVIDMVVSSILLAMGMIMIPPVLISLPFKVLLFVAVNGWDLLISGLIKSFAGG</sequence>
<evidence type="ECO:0000313" key="14">
    <source>
        <dbReference type="Proteomes" id="UP000006804"/>
    </source>
</evidence>
<accession>F7YXY2</accession>
<dbReference type="PATRIC" id="fig|688269.3.peg.720"/>
<gene>
    <name evidence="12" type="primary">fliP</name>
    <name evidence="13" type="ORF">Theth_0696</name>
</gene>
<keyword evidence="3 12" id="KW-0813">Transport</keyword>
<evidence type="ECO:0000256" key="12">
    <source>
        <dbReference type="RuleBase" id="RU362069"/>
    </source>
</evidence>
<dbReference type="Pfam" id="PF00813">
    <property type="entry name" value="FliP"/>
    <property type="match status" value="1"/>
</dbReference>
<keyword evidence="6 12" id="KW-1005">Bacterial flagellum biogenesis</keyword>
<evidence type="ECO:0000256" key="1">
    <source>
        <dbReference type="ARBA" id="ARBA00006257"/>
    </source>
</evidence>
<keyword evidence="5 12" id="KW-0812">Transmembrane</keyword>
<dbReference type="RefSeq" id="WP_013932003.1">
    <property type="nucleotide sequence ID" value="NC_015707.1"/>
</dbReference>